<accession>A0A069PCE3</accession>
<comment type="caution">
    <text evidence="1">The sequence shown here is derived from an EMBL/GenBank/DDBJ whole genome shotgun (WGS) entry which is preliminary data.</text>
</comment>
<keyword evidence="2" id="KW-1185">Reference proteome</keyword>
<evidence type="ECO:0000313" key="2">
    <source>
        <dbReference type="Proteomes" id="UP000027466"/>
    </source>
</evidence>
<dbReference type="RefSeq" id="WP_035937473.1">
    <property type="nucleotide sequence ID" value="NZ_CADFFX010000018.1"/>
</dbReference>
<sequence length="204" mass="22877">MSEQTHTGPDGVKYRRIATRSLTPVTNAAAKEIVVDTATVEIVISDSRLHSMGSQWGHVAIDIDGIVHSRAHEEYVRVDKHTYFHGGTVALANRVVRTHGNLWRDNIGLVLRVSPKQKLVIRTELERRIAVDRAFKRKHPNSSTYSIFDNNCSSNVADVLATAGILAHDPRWLPTPVTPAEIDGVLQKSRRLARRNYYPKQANE</sequence>
<dbReference type="EMBL" id="JFHC01000093">
    <property type="protein sequence ID" value="KDR38363.1"/>
    <property type="molecule type" value="Genomic_DNA"/>
</dbReference>
<name>A0A069PCE3_9BURK</name>
<organism evidence="1 2">
    <name type="scientific">Caballeronia glathei</name>
    <dbReference type="NCBI Taxonomy" id="60547"/>
    <lineage>
        <taxon>Bacteria</taxon>
        <taxon>Pseudomonadati</taxon>
        <taxon>Pseudomonadota</taxon>
        <taxon>Betaproteobacteria</taxon>
        <taxon>Burkholderiales</taxon>
        <taxon>Burkholderiaceae</taxon>
        <taxon>Caballeronia</taxon>
    </lineage>
</organism>
<dbReference type="Proteomes" id="UP000027466">
    <property type="component" value="Unassembled WGS sequence"/>
</dbReference>
<proteinExistence type="predicted"/>
<reference evidence="1 2" key="1">
    <citation type="submission" date="2014-03" db="EMBL/GenBank/DDBJ databases">
        <title>Draft Genome Sequences of Four Burkholderia Strains.</title>
        <authorList>
            <person name="Liu X.Y."/>
            <person name="Li C.X."/>
            <person name="Xu J.H."/>
        </authorList>
    </citation>
    <scope>NUCLEOTIDE SEQUENCE [LARGE SCALE GENOMIC DNA]</scope>
    <source>
        <strain evidence="1 2">DSM 50014</strain>
    </source>
</reference>
<dbReference type="STRING" id="60547.GCA_000751215_05278"/>
<protein>
    <recommendedName>
        <fullName evidence="3">DUF4105 domain-containing protein</fullName>
    </recommendedName>
</protein>
<gene>
    <name evidence="1" type="ORF">BG61_41270</name>
</gene>
<evidence type="ECO:0000313" key="1">
    <source>
        <dbReference type="EMBL" id="KDR38363.1"/>
    </source>
</evidence>
<dbReference type="AlphaFoldDB" id="A0A069PCE3"/>
<evidence type="ECO:0008006" key="3">
    <source>
        <dbReference type="Google" id="ProtNLM"/>
    </source>
</evidence>